<dbReference type="RefSeq" id="WP_092524282.1">
    <property type="nucleotide sequence ID" value="NZ_FNKO01000002.1"/>
</dbReference>
<organism evidence="5 6">
    <name type="scientific">Actinopolyspora saharensis</name>
    <dbReference type="NCBI Taxonomy" id="995062"/>
    <lineage>
        <taxon>Bacteria</taxon>
        <taxon>Bacillati</taxon>
        <taxon>Actinomycetota</taxon>
        <taxon>Actinomycetes</taxon>
        <taxon>Actinopolysporales</taxon>
        <taxon>Actinopolysporaceae</taxon>
        <taxon>Actinopolyspora</taxon>
    </lineage>
</organism>
<keyword evidence="6" id="KW-1185">Reference proteome</keyword>
<evidence type="ECO:0000313" key="6">
    <source>
        <dbReference type="Proteomes" id="UP000199301"/>
    </source>
</evidence>
<dbReference type="InterPro" id="IPR042070">
    <property type="entry name" value="PucR_C-HTH_sf"/>
</dbReference>
<accession>A0A1H1EQF4</accession>
<comment type="similarity">
    <text evidence="1">Belongs to the CdaR family.</text>
</comment>
<evidence type="ECO:0000259" key="4">
    <source>
        <dbReference type="Pfam" id="PF17853"/>
    </source>
</evidence>
<dbReference type="InterPro" id="IPR051448">
    <property type="entry name" value="CdaR-like_regulators"/>
</dbReference>
<dbReference type="Pfam" id="PF14361">
    <property type="entry name" value="RsbRD_N"/>
    <property type="match status" value="1"/>
</dbReference>
<protein>
    <submittedName>
        <fullName evidence="5">PucR C-terminal helix-turn-helix domain-containing protein</fullName>
    </submittedName>
</protein>
<dbReference type="Pfam" id="PF13556">
    <property type="entry name" value="HTH_30"/>
    <property type="match status" value="1"/>
</dbReference>
<dbReference type="OrthoDB" id="3196285at2"/>
<dbReference type="AlphaFoldDB" id="A0A1H1EQF4"/>
<evidence type="ECO:0000259" key="3">
    <source>
        <dbReference type="Pfam" id="PF14361"/>
    </source>
</evidence>
<proteinExistence type="inferred from homology"/>
<dbReference type="PANTHER" id="PTHR33744">
    <property type="entry name" value="CARBOHYDRATE DIACID REGULATOR"/>
    <property type="match status" value="1"/>
</dbReference>
<dbReference type="InterPro" id="IPR041522">
    <property type="entry name" value="CdaR_GGDEF"/>
</dbReference>
<dbReference type="Pfam" id="PF17853">
    <property type="entry name" value="GGDEF_2"/>
    <property type="match status" value="1"/>
</dbReference>
<dbReference type="EMBL" id="FNKO01000002">
    <property type="protein sequence ID" value="SDQ90739.1"/>
    <property type="molecule type" value="Genomic_DNA"/>
</dbReference>
<feature type="domain" description="CdaR GGDEF-like" evidence="4">
    <location>
        <begin position="187"/>
        <end position="295"/>
    </location>
</feature>
<name>A0A1H1EQF4_9ACTN</name>
<feature type="domain" description="PucR C-terminal helix-turn-helix" evidence="2">
    <location>
        <begin position="345"/>
        <end position="403"/>
    </location>
</feature>
<feature type="domain" description="RsbT co-antagonist protein RsbRD N-terminal" evidence="3">
    <location>
        <begin position="34"/>
        <end position="175"/>
    </location>
</feature>
<dbReference type="InterPro" id="IPR025751">
    <property type="entry name" value="RsbRD_N_dom"/>
</dbReference>
<evidence type="ECO:0000256" key="1">
    <source>
        <dbReference type="ARBA" id="ARBA00006754"/>
    </source>
</evidence>
<evidence type="ECO:0000313" key="5">
    <source>
        <dbReference type="EMBL" id="SDQ90739.1"/>
    </source>
</evidence>
<sequence>MIDRTSAEGGPSGVHEGASEAAARLARSMLAGIDSVTDRLVDDIIAENPEYYESERVAESDLRDSCRANLQRVLQLLGRRVPPGADPYDAARRTGRLRAEQRVALDLVLRSFRLGGRVVWSSALEAAREEHEFDPDTLLEVGTSIWNVVDAVSLAVSDSYRAAELELLRGDEQRRQVLVDGLLRGTGTDSDFVESALRALGLPAVGPYLVIAAEIPSSVADVPAPESTLQQHGISSVWQAQADTLVGLVAVGDHPLEEIPGLLRDVVQAGMGVSPTVDRGDAVPHARELAVLALRSLPRGASETAWLDRRLPQALVARSPELADRLVERTLAPVLNLPEAERRLLLETLETWLAADCSAKRTAARLYCHRNTVLNRLSRIEALLCRPVTGVQETVWLSLAMHALELRKR</sequence>
<gene>
    <name evidence="5" type="ORF">SAMN04489718_2635</name>
</gene>
<evidence type="ECO:0000259" key="2">
    <source>
        <dbReference type="Pfam" id="PF13556"/>
    </source>
</evidence>
<dbReference type="Proteomes" id="UP000199301">
    <property type="component" value="Unassembled WGS sequence"/>
</dbReference>
<dbReference type="Gene3D" id="1.10.10.2840">
    <property type="entry name" value="PucR C-terminal helix-turn-helix domain"/>
    <property type="match status" value="1"/>
</dbReference>
<dbReference type="InterPro" id="IPR025736">
    <property type="entry name" value="PucR_C-HTH_dom"/>
</dbReference>
<dbReference type="STRING" id="995062.SAMN04489718_2635"/>
<reference evidence="6" key="1">
    <citation type="submission" date="2016-10" db="EMBL/GenBank/DDBJ databases">
        <authorList>
            <person name="Varghese N."/>
            <person name="Submissions S."/>
        </authorList>
    </citation>
    <scope>NUCLEOTIDE SEQUENCE [LARGE SCALE GENOMIC DNA]</scope>
    <source>
        <strain evidence="6">DSM 45459</strain>
    </source>
</reference>
<dbReference type="PANTHER" id="PTHR33744:SF1">
    <property type="entry name" value="DNA-BINDING TRANSCRIPTIONAL ACTIVATOR ADER"/>
    <property type="match status" value="1"/>
</dbReference>